<dbReference type="InterPro" id="IPR051595">
    <property type="entry name" value="GH25_Enzymes"/>
</dbReference>
<evidence type="ECO:0000256" key="6">
    <source>
        <dbReference type="ARBA" id="ARBA00022729"/>
    </source>
</evidence>
<evidence type="ECO:0000256" key="1">
    <source>
        <dbReference type="ARBA" id="ARBA00000632"/>
    </source>
</evidence>
<dbReference type="InterPro" id="IPR002053">
    <property type="entry name" value="Glyco_hydro_25"/>
</dbReference>
<dbReference type="GO" id="GO:0009253">
    <property type="term" value="P:peptidoglycan catabolic process"/>
    <property type="evidence" value="ECO:0007669"/>
    <property type="project" value="InterPro"/>
</dbReference>
<evidence type="ECO:0000256" key="4">
    <source>
        <dbReference type="ARBA" id="ARBA00022529"/>
    </source>
</evidence>
<dbReference type="EMBL" id="GIBP01007763">
    <property type="protein sequence ID" value="NDV36732.1"/>
    <property type="molecule type" value="Transcribed_RNA"/>
</dbReference>
<comment type="catalytic activity">
    <reaction evidence="1">
        <text>Hydrolysis of (1-&gt;4)-beta-linkages between N-acetylmuramic acid and N-acetyl-D-glucosamine residues in a peptidoglycan and between N-acetyl-D-glucosamine residues in chitodextrins.</text>
        <dbReference type="EC" id="3.2.1.17"/>
    </reaction>
</comment>
<feature type="signal peptide" evidence="9">
    <location>
        <begin position="1"/>
        <end position="19"/>
    </location>
</feature>
<evidence type="ECO:0000256" key="5">
    <source>
        <dbReference type="ARBA" id="ARBA00022638"/>
    </source>
</evidence>
<dbReference type="GO" id="GO:0003796">
    <property type="term" value="F:lysozyme activity"/>
    <property type="evidence" value="ECO:0007669"/>
    <property type="project" value="UniProtKB-EC"/>
</dbReference>
<feature type="chain" id="PRO_5025639183" description="lysozyme" evidence="9">
    <location>
        <begin position="20"/>
        <end position="210"/>
    </location>
</feature>
<dbReference type="GO" id="GO:0016998">
    <property type="term" value="P:cell wall macromolecule catabolic process"/>
    <property type="evidence" value="ECO:0007669"/>
    <property type="project" value="InterPro"/>
</dbReference>
<dbReference type="PROSITE" id="PS51904">
    <property type="entry name" value="GLYCOSYL_HYDROL_F25_2"/>
    <property type="match status" value="1"/>
</dbReference>
<sequence length="210" mass="22504">MLKLISLVIFGYLLASSSATTGVDVSQLVSTSAWSCLASSGYSFAIVRGYRSGGSVDPNVATNIQNARSAGFSYVDVYLFPCVPCGNAAGQMSDLVNAISGQNYGMIWIDVEVLNWGSQSSNQNFITEMIDQGRSLGVSMGIYTNKNNWSQIVGVNWNGASTLPLWYAHYDNSPSFGDFSSFGGWSTPSIKQYAGDKSACGVGVDLNWYP</sequence>
<keyword evidence="6 9" id="KW-0732">Signal</keyword>
<dbReference type="GO" id="GO:0042742">
    <property type="term" value="P:defense response to bacterium"/>
    <property type="evidence" value="ECO:0007669"/>
    <property type="project" value="UniProtKB-KW"/>
</dbReference>
<comment type="similarity">
    <text evidence="2">Belongs to the glycosyl hydrolase 25 family.</text>
</comment>
<keyword evidence="4" id="KW-0929">Antimicrobial</keyword>
<dbReference type="GO" id="GO:0007165">
    <property type="term" value="P:signal transduction"/>
    <property type="evidence" value="ECO:0007669"/>
    <property type="project" value="TreeGrafter"/>
</dbReference>
<dbReference type="SUPFAM" id="SSF51445">
    <property type="entry name" value="(Trans)glycosidases"/>
    <property type="match status" value="1"/>
</dbReference>
<evidence type="ECO:0000256" key="9">
    <source>
        <dbReference type="SAM" id="SignalP"/>
    </source>
</evidence>
<dbReference type="EC" id="3.2.1.17" evidence="3"/>
<keyword evidence="5" id="KW-0081">Bacteriolytic enzyme</keyword>
<dbReference type="InterPro" id="IPR017853">
    <property type="entry name" value="GH"/>
</dbReference>
<dbReference type="Gene3D" id="3.20.20.80">
    <property type="entry name" value="Glycosidases"/>
    <property type="match status" value="1"/>
</dbReference>
<keyword evidence="7" id="KW-0378">Hydrolase</keyword>
<dbReference type="AlphaFoldDB" id="A0A6B2LI18"/>
<dbReference type="Pfam" id="PF01183">
    <property type="entry name" value="Glyco_hydro_25"/>
    <property type="match status" value="1"/>
</dbReference>
<name>A0A6B2LI18_9EUKA</name>
<evidence type="ECO:0000256" key="2">
    <source>
        <dbReference type="ARBA" id="ARBA00010646"/>
    </source>
</evidence>
<proteinExistence type="inferred from homology"/>
<dbReference type="CDD" id="cd06416">
    <property type="entry name" value="GH25_Lys1-like"/>
    <property type="match status" value="1"/>
</dbReference>
<dbReference type="GO" id="GO:0031640">
    <property type="term" value="P:killing of cells of another organism"/>
    <property type="evidence" value="ECO:0007669"/>
    <property type="project" value="UniProtKB-KW"/>
</dbReference>
<organism evidence="10">
    <name type="scientific">Arcella intermedia</name>
    <dbReference type="NCBI Taxonomy" id="1963864"/>
    <lineage>
        <taxon>Eukaryota</taxon>
        <taxon>Amoebozoa</taxon>
        <taxon>Tubulinea</taxon>
        <taxon>Elardia</taxon>
        <taxon>Arcellinida</taxon>
        <taxon>Sphaerothecina</taxon>
        <taxon>Arcellidae</taxon>
        <taxon>Arcella</taxon>
    </lineage>
</organism>
<evidence type="ECO:0000256" key="3">
    <source>
        <dbReference type="ARBA" id="ARBA00012732"/>
    </source>
</evidence>
<protein>
    <recommendedName>
        <fullName evidence="3">lysozyme</fullName>
        <ecNumber evidence="3">3.2.1.17</ecNumber>
    </recommendedName>
</protein>
<evidence type="ECO:0000256" key="8">
    <source>
        <dbReference type="ARBA" id="ARBA00023295"/>
    </source>
</evidence>
<evidence type="ECO:0000256" key="7">
    <source>
        <dbReference type="ARBA" id="ARBA00022801"/>
    </source>
</evidence>
<keyword evidence="8" id="KW-0326">Glycosidase</keyword>
<accession>A0A6B2LI18</accession>
<dbReference type="PANTHER" id="PTHR23208:SF36">
    <property type="entry name" value="LYSOZYME-RELATED"/>
    <property type="match status" value="1"/>
</dbReference>
<evidence type="ECO:0000313" key="10">
    <source>
        <dbReference type="EMBL" id="NDV36732.1"/>
    </source>
</evidence>
<dbReference type="FunFam" id="3.20.20.80:FF:000101">
    <property type="entry name" value="Lysozyme, putative"/>
    <property type="match status" value="1"/>
</dbReference>
<reference evidence="10" key="1">
    <citation type="journal article" date="2020" name="J. Eukaryot. Microbiol.">
        <title>De novo Sequencing, Assembly and Annotation of the Transcriptome for the Free-Living Testate Amoeba Arcella intermedia.</title>
        <authorList>
            <person name="Ribeiro G.M."/>
            <person name="Porfirio-Sousa A.L."/>
            <person name="Maurer-Alcala X.X."/>
            <person name="Katz L.A."/>
            <person name="Lahr D.J.G."/>
        </authorList>
    </citation>
    <scope>NUCLEOTIDE SEQUENCE</scope>
</reference>
<dbReference type="PANTHER" id="PTHR23208">
    <property type="entry name" value="LYSOZYME PROTEIN"/>
    <property type="match status" value="1"/>
</dbReference>